<keyword evidence="2" id="KW-1185">Reference proteome</keyword>
<reference evidence="1" key="1">
    <citation type="submission" date="2021-06" db="EMBL/GenBank/DDBJ databases">
        <authorList>
            <person name="Kallberg Y."/>
            <person name="Tangrot J."/>
            <person name="Rosling A."/>
        </authorList>
    </citation>
    <scope>NUCLEOTIDE SEQUENCE</scope>
    <source>
        <strain evidence="1">28 12/20/2015</strain>
    </source>
</reference>
<gene>
    <name evidence="1" type="ORF">SPELUC_LOCUS4823</name>
</gene>
<evidence type="ECO:0000313" key="2">
    <source>
        <dbReference type="Proteomes" id="UP000789366"/>
    </source>
</evidence>
<evidence type="ECO:0000313" key="1">
    <source>
        <dbReference type="EMBL" id="CAG8541493.1"/>
    </source>
</evidence>
<name>A0ACA9LSD2_9GLOM</name>
<accession>A0ACA9LSD2</accession>
<dbReference type="EMBL" id="CAJVPW010004506">
    <property type="protein sequence ID" value="CAG8541493.1"/>
    <property type="molecule type" value="Genomic_DNA"/>
</dbReference>
<protein>
    <submittedName>
        <fullName evidence="1">8207_t:CDS:1</fullName>
    </submittedName>
</protein>
<sequence length="506" mass="60017">GISCYDVLSQETFVLRGHILSWSGDIPALSKVMCISGHNAYSGCRFCYFHGTYSETARHVYFPLSPPKEYDGTTYNPNKLPMRSHINYLQDIKALENKSGSERHKIERETGVNGCSVLFELCSISFPSSFPIDIMHALFENTTQHMFRHFAGKFFNDEKLNDMEYKITTKNWNEIRRIVELNRRMMPLEFGRPPINIQKYYNTLKAEDWYNWMVLYSLPLFQGHMNGWAKFVKAVQLCLEPIISKKELQEIKELFISFVNYYEREYYRREPEWLQATLISFHYLLHIAESIFEMGPPWATWQYPMERLCGMLIPLVRSQQSPYVNLVNQVTLWTQFAHLQYYARYDQKIFAEEPRARSLKCVFSPSTNEEKLYSLFKEYVMTTTEVHKIKQYYATALGLVFNRIKAKLLVDKNAHRQKAPVNFEERVFYGQVLFYFTHEYEGEISMLAYVQWVRNPENYGNNILYFRNFGEFGIINVITIDRCVGFLKLETNKYIIIDRENRVTFR</sequence>
<dbReference type="Proteomes" id="UP000789366">
    <property type="component" value="Unassembled WGS sequence"/>
</dbReference>
<organism evidence="1 2">
    <name type="scientific">Cetraspora pellucida</name>
    <dbReference type="NCBI Taxonomy" id="1433469"/>
    <lineage>
        <taxon>Eukaryota</taxon>
        <taxon>Fungi</taxon>
        <taxon>Fungi incertae sedis</taxon>
        <taxon>Mucoromycota</taxon>
        <taxon>Glomeromycotina</taxon>
        <taxon>Glomeromycetes</taxon>
        <taxon>Diversisporales</taxon>
        <taxon>Gigasporaceae</taxon>
        <taxon>Cetraspora</taxon>
    </lineage>
</organism>
<feature type="non-terminal residue" evidence="1">
    <location>
        <position position="1"/>
    </location>
</feature>
<proteinExistence type="predicted"/>
<comment type="caution">
    <text evidence="1">The sequence shown here is derived from an EMBL/GenBank/DDBJ whole genome shotgun (WGS) entry which is preliminary data.</text>
</comment>